<dbReference type="Gene3D" id="1.10.10.10">
    <property type="entry name" value="Winged helix-like DNA-binding domain superfamily/Winged helix DNA-binding domain"/>
    <property type="match status" value="1"/>
</dbReference>
<dbReference type="SUPFAM" id="SSF53335">
    <property type="entry name" value="S-adenosyl-L-methionine-dependent methyltransferases"/>
    <property type="match status" value="1"/>
</dbReference>
<keyword evidence="8" id="KW-1185">Reference proteome</keyword>
<dbReference type="PROSITE" id="PS51683">
    <property type="entry name" value="SAM_OMT_II"/>
    <property type="match status" value="1"/>
</dbReference>
<dbReference type="Pfam" id="PF00891">
    <property type="entry name" value="Methyltransf_2"/>
    <property type="match status" value="1"/>
</dbReference>
<evidence type="ECO:0000313" key="8">
    <source>
        <dbReference type="Proteomes" id="UP001172681"/>
    </source>
</evidence>
<organism evidence="7 8">
    <name type="scientific">Knufia peltigerae</name>
    <dbReference type="NCBI Taxonomy" id="1002370"/>
    <lineage>
        <taxon>Eukaryota</taxon>
        <taxon>Fungi</taxon>
        <taxon>Dikarya</taxon>
        <taxon>Ascomycota</taxon>
        <taxon>Pezizomycotina</taxon>
        <taxon>Eurotiomycetes</taxon>
        <taxon>Chaetothyriomycetidae</taxon>
        <taxon>Chaetothyriales</taxon>
        <taxon>Trichomeriaceae</taxon>
        <taxon>Knufia</taxon>
    </lineage>
</organism>
<dbReference type="PANTHER" id="PTHR43712">
    <property type="entry name" value="PUTATIVE (AFU_ORTHOLOGUE AFUA_4G14580)-RELATED"/>
    <property type="match status" value="1"/>
</dbReference>
<keyword evidence="3" id="KW-0949">S-adenosyl-L-methionine</keyword>
<dbReference type="GO" id="GO:0046983">
    <property type="term" value="F:protein dimerization activity"/>
    <property type="evidence" value="ECO:0007669"/>
    <property type="project" value="InterPro"/>
</dbReference>
<dbReference type="SUPFAM" id="SSF46785">
    <property type="entry name" value="Winged helix' DNA-binding domain"/>
    <property type="match status" value="1"/>
</dbReference>
<dbReference type="GO" id="GO:0008171">
    <property type="term" value="F:O-methyltransferase activity"/>
    <property type="evidence" value="ECO:0007669"/>
    <property type="project" value="InterPro"/>
</dbReference>
<comment type="caution">
    <text evidence="7">The sequence shown here is derived from an EMBL/GenBank/DDBJ whole genome shotgun (WGS) entry which is preliminary data.</text>
</comment>
<proteinExistence type="predicted"/>
<gene>
    <name evidence="7" type="ORF">H2204_004866</name>
</gene>
<accession>A0AA39D0J3</accession>
<evidence type="ECO:0000259" key="5">
    <source>
        <dbReference type="Pfam" id="PF00891"/>
    </source>
</evidence>
<dbReference type="InterPro" id="IPR012967">
    <property type="entry name" value="COMT_dimerisation"/>
</dbReference>
<evidence type="ECO:0000256" key="3">
    <source>
        <dbReference type="ARBA" id="ARBA00022691"/>
    </source>
</evidence>
<dbReference type="InterPro" id="IPR029063">
    <property type="entry name" value="SAM-dependent_MTases_sf"/>
</dbReference>
<keyword evidence="1" id="KW-0489">Methyltransferase</keyword>
<dbReference type="Gene3D" id="3.40.50.150">
    <property type="entry name" value="Vaccinia Virus protein VP39"/>
    <property type="match status" value="1"/>
</dbReference>
<dbReference type="Proteomes" id="UP001172681">
    <property type="component" value="Unassembled WGS sequence"/>
</dbReference>
<feature type="domain" description="O-methyltransferase C-terminal" evidence="5">
    <location>
        <begin position="244"/>
        <end position="385"/>
    </location>
</feature>
<evidence type="ECO:0000256" key="2">
    <source>
        <dbReference type="ARBA" id="ARBA00022679"/>
    </source>
</evidence>
<reference evidence="7" key="1">
    <citation type="submission" date="2022-10" db="EMBL/GenBank/DDBJ databases">
        <title>Culturing micro-colonial fungi from biological soil crusts in the Mojave desert and describing Neophaeococcomyces mojavensis, and introducing the new genera and species Taxawa tesnikishii.</title>
        <authorList>
            <person name="Kurbessoian T."/>
            <person name="Stajich J.E."/>
        </authorList>
    </citation>
    <scope>NUCLEOTIDE SEQUENCE</scope>
    <source>
        <strain evidence="7">TK_35</strain>
    </source>
</reference>
<name>A0AA39D0J3_9EURO</name>
<dbReference type="EMBL" id="JAPDRN010000025">
    <property type="protein sequence ID" value="KAJ9637442.1"/>
    <property type="molecule type" value="Genomic_DNA"/>
</dbReference>
<dbReference type="AlphaFoldDB" id="A0AA39D0J3"/>
<keyword evidence="2" id="KW-0808">Transferase</keyword>
<dbReference type="InterPro" id="IPR036390">
    <property type="entry name" value="WH_DNA-bd_sf"/>
</dbReference>
<dbReference type="InterPro" id="IPR016461">
    <property type="entry name" value="COMT-like"/>
</dbReference>
<dbReference type="InterPro" id="IPR036388">
    <property type="entry name" value="WH-like_DNA-bd_sf"/>
</dbReference>
<protein>
    <recommendedName>
        <fullName evidence="9">O-methyltransferase</fullName>
    </recommendedName>
</protein>
<evidence type="ECO:0008006" key="9">
    <source>
        <dbReference type="Google" id="ProtNLM"/>
    </source>
</evidence>
<evidence type="ECO:0000313" key="7">
    <source>
        <dbReference type="EMBL" id="KAJ9637442.1"/>
    </source>
</evidence>
<dbReference type="PIRSF" id="PIRSF005739">
    <property type="entry name" value="O-mtase"/>
    <property type="match status" value="1"/>
</dbReference>
<dbReference type="GO" id="GO:0032259">
    <property type="term" value="P:methylation"/>
    <property type="evidence" value="ECO:0007669"/>
    <property type="project" value="UniProtKB-KW"/>
</dbReference>
<dbReference type="Pfam" id="PF08100">
    <property type="entry name" value="Dimerisation"/>
    <property type="match status" value="1"/>
</dbReference>
<evidence type="ECO:0000259" key="6">
    <source>
        <dbReference type="Pfam" id="PF08100"/>
    </source>
</evidence>
<sequence length="407" mass="45879">MPADKIEKLRTLQGFLHRQIDDYEAAVSTHPSGERRKWAILENEIFNTSEKIADLMLTPGDRVLRLGLAPMLNTALQVSMQLDLFNIIRGETDLHTLSEKTGATPTLLIRILRCLAAFRILGQSGRGTFSPTPLSIKFRESQARDWVMSAFNVMQAQSRMVPSILESNGYRSPTDRADNSGVRLWGKTMFEMMGEDEGLRTQFGSAMAAQEDLPAQMYPEFPFQRYVVENDERGRSIKEDDAVTIVDVGGGMGHVLELILQRNPGLPGRFVVQDVEEIVSLADPNEKAFEVMAHDFFTPQPIKGARFYYTRHCLHDWTDDQCVTILKHLRDACKPGYSRILIHEFVLPATGCGQREALFDVLMMSLCGMERDEEQWHDILTEAGLEMIKIWRADVGGYAIIEAAPAP</sequence>
<dbReference type="InterPro" id="IPR001077">
    <property type="entry name" value="COMT_C"/>
</dbReference>
<evidence type="ECO:0000256" key="1">
    <source>
        <dbReference type="ARBA" id="ARBA00022603"/>
    </source>
</evidence>
<evidence type="ECO:0000256" key="4">
    <source>
        <dbReference type="PIRSR" id="PIRSR005739-1"/>
    </source>
</evidence>
<feature type="active site" description="Proton acceptor" evidence="4">
    <location>
        <position position="315"/>
    </location>
</feature>
<feature type="domain" description="O-methyltransferase dimerisation" evidence="6">
    <location>
        <begin position="71"/>
        <end position="136"/>
    </location>
</feature>
<dbReference type="PANTHER" id="PTHR43712:SF1">
    <property type="entry name" value="HYPOTHETICAL O-METHYLTRANSFERASE (EUROFUNG)-RELATED"/>
    <property type="match status" value="1"/>
</dbReference>